<protein>
    <submittedName>
        <fullName evidence="1">Uncharacterized protein</fullName>
    </submittedName>
</protein>
<evidence type="ECO:0000313" key="2">
    <source>
        <dbReference type="Proteomes" id="UP000251923"/>
    </source>
</evidence>
<dbReference type="Proteomes" id="UP000251923">
    <property type="component" value="Unassembled WGS sequence"/>
</dbReference>
<proteinExistence type="predicted"/>
<reference evidence="1 2" key="1">
    <citation type="submission" date="2018-04" db="EMBL/GenBank/DDBJ databases">
        <title>Aerococcus urinae genomes.</title>
        <authorList>
            <person name="Hilt E."/>
            <person name="Gilbert N.M."/>
            <person name="Thomas-White K."/>
            <person name="Putonti C."/>
            <person name="Lewis A.L."/>
            <person name="Visck K.L."/>
            <person name="Wolfe A.J."/>
        </authorList>
    </citation>
    <scope>NUCLEOTIDE SEQUENCE [LARGE SCALE GENOMIC DNA]</scope>
    <source>
        <strain evidence="1 2">UMB7480</strain>
    </source>
</reference>
<evidence type="ECO:0000313" key="1">
    <source>
        <dbReference type="EMBL" id="RAV80810.1"/>
    </source>
</evidence>
<dbReference type="AlphaFoldDB" id="A0A178HG30"/>
<dbReference type="RefSeq" id="WP_064292909.1">
    <property type="nucleotide sequence ID" value="NZ_JASODG010000003.1"/>
</dbReference>
<dbReference type="GeneID" id="86969981"/>
<accession>A0A178HG30</accession>
<gene>
    <name evidence="1" type="ORF">DBT54_02140</name>
</gene>
<sequence length="587" mass="67610">MIQLILFTLSTLGYAAGSIRFLKLNKYFSWILVMIFQSLFLYLAALANLLLPALWATYLLGFFLLILISIDYWKNSRGKGNFLRLFFSQVRQGIAFPEIIALVAILGWFLVMKGMPLIHFDNYSHWGLVVKYLFTELHLPTDIDQLIYYRSYPPATSLYISYFIYFCGYSQAKMIMGFFLFNMACLYSFFGILTKPANRLNAALIALLWGIFFILDNSVKMNNLLVDNLLAYLTLAAGIYAFRYRKHLAYLITGTLLFISMINLTKDSGLFFSLLIVLYVTYLIISNQNLVRKDKLKAFAILLPGAFLSKLTWSFYVKFNYDLSGFKHSSHFNQESLELVKQIGKSYLIKLLDPLIPATAGIILAFTILVILSLSCLLTKKHFLSMKGLCLAMGLTYIIYFLGVFFMYVSSMPKDEALRLAQFDRYAMTIAYVLLGTVFLVGVYYFDKYFQKGTSDSHFINLVTLFIMVIYLAGLGSDWLIAKHETIAFKERSIPYQYEKLGLEQMTLNDSRILVFTSGGWKTDFAGRYYLYTPNTKIYNGDPAMLKDYDQVLVLDELPQTKKWEKELTKKEWPVGLYTVDRFLNGN</sequence>
<dbReference type="EMBL" id="QMHM01000003">
    <property type="protein sequence ID" value="RAV80810.1"/>
    <property type="molecule type" value="Genomic_DNA"/>
</dbReference>
<comment type="caution">
    <text evidence="1">The sequence shown here is derived from an EMBL/GenBank/DDBJ whole genome shotgun (WGS) entry which is preliminary data.</text>
</comment>
<organism evidence="1 2">
    <name type="scientific">Aerococcus urinae</name>
    <dbReference type="NCBI Taxonomy" id="1376"/>
    <lineage>
        <taxon>Bacteria</taxon>
        <taxon>Bacillati</taxon>
        <taxon>Bacillota</taxon>
        <taxon>Bacilli</taxon>
        <taxon>Lactobacillales</taxon>
        <taxon>Aerococcaceae</taxon>
        <taxon>Aerococcus</taxon>
    </lineage>
</organism>
<name>A0A178HG30_9LACT</name>